<dbReference type="SUPFAM" id="SSF54675">
    <property type="entry name" value="Nicotinate/Quinolinate PRTase N-terminal domain-like"/>
    <property type="match status" value="1"/>
</dbReference>
<protein>
    <recommendedName>
        <fullName evidence="2">Putative pyrophosphorylase ModD</fullName>
    </recommendedName>
</protein>
<evidence type="ECO:0000256" key="2">
    <source>
        <dbReference type="ARBA" id="ARBA00019205"/>
    </source>
</evidence>
<proteinExistence type="inferred from homology"/>
<dbReference type="NCBIfam" id="TIGR01334">
    <property type="entry name" value="modD"/>
    <property type="match status" value="1"/>
</dbReference>
<dbReference type="InterPro" id="IPR022412">
    <property type="entry name" value="Quinolinate_PRibosylTrfase_N"/>
</dbReference>
<organism evidence="9 10">
    <name type="scientific">Pectinatus haikarae</name>
    <dbReference type="NCBI Taxonomy" id="349096"/>
    <lineage>
        <taxon>Bacteria</taxon>
        <taxon>Bacillati</taxon>
        <taxon>Bacillota</taxon>
        <taxon>Negativicutes</taxon>
        <taxon>Selenomonadales</taxon>
        <taxon>Selenomonadaceae</taxon>
        <taxon>Pectinatus</taxon>
    </lineage>
</organism>
<dbReference type="Proteomes" id="UP001239167">
    <property type="component" value="Unassembled WGS sequence"/>
</dbReference>
<name>A0ABT9Y5Y3_9FIRM</name>
<accession>A0ABT9Y5Y3</accession>
<dbReference type="PIRSF" id="PIRSF006250">
    <property type="entry name" value="NadC_ModD"/>
    <property type="match status" value="1"/>
</dbReference>
<keyword evidence="3 6" id="KW-0328">Glycosyltransferase</keyword>
<evidence type="ECO:0000313" key="9">
    <source>
        <dbReference type="EMBL" id="MDQ0203227.1"/>
    </source>
</evidence>
<dbReference type="InterPro" id="IPR027277">
    <property type="entry name" value="NadC/ModD"/>
</dbReference>
<evidence type="ECO:0000313" key="10">
    <source>
        <dbReference type="Proteomes" id="UP001239167"/>
    </source>
</evidence>
<feature type="domain" description="Quinolinate phosphoribosyl transferase C-terminal" evidence="7">
    <location>
        <begin position="106"/>
        <end position="276"/>
    </location>
</feature>
<dbReference type="InterPro" id="IPR037128">
    <property type="entry name" value="Quinolinate_PRibosylTase_N_sf"/>
</dbReference>
<feature type="domain" description="Quinolinate phosphoribosyl transferase N-terminal" evidence="8">
    <location>
        <begin position="21"/>
        <end position="104"/>
    </location>
</feature>
<dbReference type="Pfam" id="PF01729">
    <property type="entry name" value="QRPTase_C"/>
    <property type="match status" value="1"/>
</dbReference>
<dbReference type="GO" id="GO:0016757">
    <property type="term" value="F:glycosyltransferase activity"/>
    <property type="evidence" value="ECO:0007669"/>
    <property type="project" value="UniProtKB-KW"/>
</dbReference>
<evidence type="ECO:0000256" key="1">
    <source>
        <dbReference type="ARBA" id="ARBA00009400"/>
    </source>
</evidence>
<comment type="similarity">
    <text evidence="1 6">Belongs to the NadC/ModD family.</text>
</comment>
<dbReference type="Gene3D" id="3.90.1170.20">
    <property type="entry name" value="Quinolinate phosphoribosyl transferase, N-terminal domain"/>
    <property type="match status" value="1"/>
</dbReference>
<comment type="caution">
    <text evidence="9">The sequence shown here is derived from an EMBL/GenBank/DDBJ whole genome shotgun (WGS) entry which is preliminary data.</text>
</comment>
<dbReference type="Pfam" id="PF02749">
    <property type="entry name" value="QRPTase_N"/>
    <property type="match status" value="1"/>
</dbReference>
<evidence type="ECO:0000256" key="6">
    <source>
        <dbReference type="PIRNR" id="PIRNR006250"/>
    </source>
</evidence>
<reference evidence="9 10" key="1">
    <citation type="submission" date="2023-07" db="EMBL/GenBank/DDBJ databases">
        <title>Genomic Encyclopedia of Type Strains, Phase IV (KMG-IV): sequencing the most valuable type-strain genomes for metagenomic binning, comparative biology and taxonomic classification.</title>
        <authorList>
            <person name="Goeker M."/>
        </authorList>
    </citation>
    <scope>NUCLEOTIDE SEQUENCE [LARGE SCALE GENOMIC DNA]</scope>
    <source>
        <strain evidence="9 10">DSM 16980</strain>
    </source>
</reference>
<dbReference type="SUPFAM" id="SSF51690">
    <property type="entry name" value="Nicotinate/Quinolinate PRTase C-terminal domain-like"/>
    <property type="match status" value="1"/>
</dbReference>
<evidence type="ECO:0000256" key="3">
    <source>
        <dbReference type="ARBA" id="ARBA00022676"/>
    </source>
</evidence>
<gene>
    <name evidence="9" type="ORF">J2S01_000943</name>
</gene>
<evidence type="ECO:0000259" key="7">
    <source>
        <dbReference type="Pfam" id="PF01729"/>
    </source>
</evidence>
<dbReference type="InterPro" id="IPR036068">
    <property type="entry name" value="Nicotinate_pribotase-like_C"/>
</dbReference>
<comment type="catalytic activity">
    <reaction evidence="5">
        <text>nicotinate beta-D-ribonucleotide + CO2 + diphosphate = quinolinate + 5-phospho-alpha-D-ribose 1-diphosphate + 2 H(+)</text>
        <dbReference type="Rhea" id="RHEA:12733"/>
        <dbReference type="ChEBI" id="CHEBI:15378"/>
        <dbReference type="ChEBI" id="CHEBI:16526"/>
        <dbReference type="ChEBI" id="CHEBI:29959"/>
        <dbReference type="ChEBI" id="CHEBI:33019"/>
        <dbReference type="ChEBI" id="CHEBI:57502"/>
        <dbReference type="ChEBI" id="CHEBI:58017"/>
        <dbReference type="EC" id="2.4.2.19"/>
    </reaction>
</comment>
<dbReference type="InterPro" id="IPR013785">
    <property type="entry name" value="Aldolase_TIM"/>
</dbReference>
<evidence type="ECO:0000256" key="5">
    <source>
        <dbReference type="ARBA" id="ARBA00047445"/>
    </source>
</evidence>
<evidence type="ECO:0000256" key="4">
    <source>
        <dbReference type="ARBA" id="ARBA00022679"/>
    </source>
</evidence>
<dbReference type="InterPro" id="IPR006242">
    <property type="entry name" value="ModD"/>
</dbReference>
<dbReference type="PANTHER" id="PTHR32179">
    <property type="entry name" value="NICOTINATE-NUCLEOTIDE PYROPHOSPHORYLASE [CARBOXYLATING]"/>
    <property type="match status" value="1"/>
</dbReference>
<keyword evidence="10" id="KW-1185">Reference proteome</keyword>
<dbReference type="EMBL" id="JAUSUE010000005">
    <property type="protein sequence ID" value="MDQ0203227.1"/>
    <property type="molecule type" value="Genomic_DNA"/>
</dbReference>
<dbReference type="PANTHER" id="PTHR32179:SF4">
    <property type="entry name" value="PYROPHOSPHORYLASE MODD-RELATED"/>
    <property type="match status" value="1"/>
</dbReference>
<dbReference type="InterPro" id="IPR002638">
    <property type="entry name" value="Quinolinate_PRibosylTrfase_C"/>
</dbReference>
<evidence type="ECO:0000259" key="8">
    <source>
        <dbReference type="Pfam" id="PF02749"/>
    </source>
</evidence>
<dbReference type="RefSeq" id="WP_307223233.1">
    <property type="nucleotide sequence ID" value="NZ_CP116940.1"/>
</dbReference>
<keyword evidence="4 6" id="KW-0808">Transferase</keyword>
<sequence>MLYISDNIIEKFIREDIPYLDLTTSLLEIGNAAGTINFSSHEDICLACTEEVVRLMKKLNIQTDNVLGSGTCVERGKIFLRARGSAAALHMAWKISQNILEYCCGIATRTKSLVDAVKAVDPAVSVITTRKSFPGTKELTLKSILAGGAFPHRLGLSETILIFKQHTNFLVSFQELSEKIKKVRINACEKKIIIEAENEEEALQMAKLDVDGIQFDKIAPDSLKPLVKNIRQTKPSLVLIAAGGINHRNVAAYAAAGIDAIATTSVYFGTPVDIKVTIEKTL</sequence>
<dbReference type="Gene3D" id="3.20.20.70">
    <property type="entry name" value="Aldolase class I"/>
    <property type="match status" value="1"/>
</dbReference>